<keyword evidence="3" id="KW-1185">Reference proteome</keyword>
<evidence type="ECO:0000256" key="1">
    <source>
        <dbReference type="SAM" id="MobiDB-lite"/>
    </source>
</evidence>
<gene>
    <name evidence="2" type="ORF">HNQ41_001936</name>
</gene>
<evidence type="ECO:0000313" key="2">
    <source>
        <dbReference type="EMBL" id="MBB5173747.1"/>
    </source>
</evidence>
<evidence type="ECO:0000313" key="3">
    <source>
        <dbReference type="Proteomes" id="UP000551878"/>
    </source>
</evidence>
<accession>A0A840QR26</accession>
<feature type="region of interest" description="Disordered" evidence="1">
    <location>
        <begin position="1"/>
        <end position="62"/>
    </location>
</feature>
<feature type="compositionally biased region" description="Basic and acidic residues" evidence="1">
    <location>
        <begin position="34"/>
        <end position="47"/>
    </location>
</feature>
<feature type="compositionally biased region" description="Basic and acidic residues" evidence="1">
    <location>
        <begin position="11"/>
        <end position="27"/>
    </location>
</feature>
<evidence type="ECO:0008006" key="4">
    <source>
        <dbReference type="Google" id="ProtNLM"/>
    </source>
</evidence>
<dbReference type="EMBL" id="JACHHB010000007">
    <property type="protein sequence ID" value="MBB5173747.1"/>
    <property type="molecule type" value="Genomic_DNA"/>
</dbReference>
<feature type="compositionally biased region" description="Basic residues" evidence="1">
    <location>
        <begin position="1"/>
        <end position="10"/>
    </location>
</feature>
<dbReference type="Pfam" id="PF14151">
    <property type="entry name" value="YfhD"/>
    <property type="match status" value="1"/>
</dbReference>
<dbReference type="Proteomes" id="UP000551878">
    <property type="component" value="Unassembled WGS sequence"/>
</dbReference>
<protein>
    <recommendedName>
        <fullName evidence="4">YfhD family protein</fullName>
    </recommendedName>
</protein>
<dbReference type="InterPro" id="IPR025435">
    <property type="entry name" value="YfhD-like"/>
</dbReference>
<dbReference type="AlphaFoldDB" id="A0A840QR26"/>
<proteinExistence type="predicted"/>
<name>A0A840QR26_9BACI</name>
<organism evidence="2 3">
    <name type="scientific">Texcoconibacillus texcoconensis</name>
    <dbReference type="NCBI Taxonomy" id="1095777"/>
    <lineage>
        <taxon>Bacteria</taxon>
        <taxon>Bacillati</taxon>
        <taxon>Bacillota</taxon>
        <taxon>Bacilli</taxon>
        <taxon>Bacillales</taxon>
        <taxon>Bacillaceae</taxon>
        <taxon>Texcoconibacillus</taxon>
    </lineage>
</organism>
<reference evidence="2 3" key="1">
    <citation type="submission" date="2020-08" db="EMBL/GenBank/DDBJ databases">
        <title>Genomic Encyclopedia of Type Strains, Phase IV (KMG-IV): sequencing the most valuable type-strain genomes for metagenomic binning, comparative biology and taxonomic classification.</title>
        <authorList>
            <person name="Goeker M."/>
        </authorList>
    </citation>
    <scope>NUCLEOTIDE SEQUENCE [LARGE SCALE GENOMIC DNA]</scope>
    <source>
        <strain evidence="2 3">DSM 24696</strain>
    </source>
</reference>
<sequence length="62" mass="7279">MMGRARKQKTRDRNKQDLPQTPRKDIVTDDQDLELAKELDKQYDLKSKPGFSPTEAMKEKDD</sequence>
<comment type="caution">
    <text evidence="2">The sequence shown here is derived from an EMBL/GenBank/DDBJ whole genome shotgun (WGS) entry which is preliminary data.</text>
</comment>